<keyword evidence="10" id="KW-1185">Reference proteome</keyword>
<dbReference type="EMBL" id="QRDZ01000016">
    <property type="protein sequence ID" value="RED75214.1"/>
    <property type="molecule type" value="Genomic_DNA"/>
</dbReference>
<evidence type="ECO:0000256" key="5">
    <source>
        <dbReference type="ARBA" id="ARBA00022989"/>
    </source>
</evidence>
<comment type="subcellular location">
    <subcellularLocation>
        <location evidence="1 7">Cell membrane</location>
        <topology evidence="1 7">Multi-pass membrane protein</topology>
    </subcellularLocation>
</comment>
<feature type="transmembrane region" description="Helical" evidence="7">
    <location>
        <begin position="140"/>
        <end position="161"/>
    </location>
</feature>
<sequence>MTKRSNSSRLFDYLNLAFLILFSFVTLYPFWNVLTISLTPYEIAVHSPIVLFPTEISWEGYKYVFSSDSLLKGLTVSLGVTVGVTIYQFAITSIAAYALTKKDLPGRNAVLMFILFTMFFNGGLIPYYLLIKSLGLIDSWLVLILPAAINTFNLIVIKTYFQGLPAEIEESALMDGAGYFRIYLQIILPVSLPIVATICLFISVAAWNEWFNAMLFLNSREKWPLSLILRDIIVQSNTDIGNQASVHNKTALLSETIKMSVIMISILPIMLVYPFIQKYFVKGVMIGAVKS</sequence>
<dbReference type="Pfam" id="PF00528">
    <property type="entry name" value="BPD_transp_1"/>
    <property type="match status" value="1"/>
</dbReference>
<keyword evidence="3" id="KW-1003">Cell membrane</keyword>
<dbReference type="OrthoDB" id="9810086at2"/>
<evidence type="ECO:0000313" key="10">
    <source>
        <dbReference type="Proteomes" id="UP000256977"/>
    </source>
</evidence>
<feature type="transmembrane region" description="Helical" evidence="7">
    <location>
        <begin position="109"/>
        <end position="128"/>
    </location>
</feature>
<dbReference type="Gene3D" id="1.10.3720.10">
    <property type="entry name" value="MetI-like"/>
    <property type="match status" value="1"/>
</dbReference>
<protein>
    <submittedName>
        <fullName evidence="9">Putative aldouronate transport system permease protein</fullName>
    </submittedName>
</protein>
<keyword evidence="4 7" id="KW-0812">Transmembrane</keyword>
<evidence type="ECO:0000256" key="3">
    <source>
        <dbReference type="ARBA" id="ARBA00022475"/>
    </source>
</evidence>
<comment type="similarity">
    <text evidence="7">Belongs to the binding-protein-dependent transport system permease family.</text>
</comment>
<accession>A0A3D9JML3</accession>
<dbReference type="SUPFAM" id="SSF161098">
    <property type="entry name" value="MetI-like"/>
    <property type="match status" value="1"/>
</dbReference>
<dbReference type="AlphaFoldDB" id="A0A3D9JML3"/>
<comment type="caution">
    <text evidence="9">The sequence shown here is derived from an EMBL/GenBank/DDBJ whole genome shotgun (WGS) entry which is preliminary data.</text>
</comment>
<keyword evidence="5 7" id="KW-1133">Transmembrane helix</keyword>
<dbReference type="GO" id="GO:0055085">
    <property type="term" value="P:transmembrane transport"/>
    <property type="evidence" value="ECO:0007669"/>
    <property type="project" value="InterPro"/>
</dbReference>
<dbReference type="PROSITE" id="PS50928">
    <property type="entry name" value="ABC_TM1"/>
    <property type="match status" value="1"/>
</dbReference>
<keyword evidence="2 7" id="KW-0813">Transport</keyword>
<evidence type="ECO:0000259" key="8">
    <source>
        <dbReference type="PROSITE" id="PS50928"/>
    </source>
</evidence>
<evidence type="ECO:0000256" key="1">
    <source>
        <dbReference type="ARBA" id="ARBA00004651"/>
    </source>
</evidence>
<feature type="domain" description="ABC transmembrane type-1" evidence="8">
    <location>
        <begin position="74"/>
        <end position="268"/>
    </location>
</feature>
<feature type="transmembrane region" description="Helical" evidence="7">
    <location>
        <begin position="74"/>
        <end position="97"/>
    </location>
</feature>
<feature type="transmembrane region" description="Helical" evidence="7">
    <location>
        <begin position="257"/>
        <end position="276"/>
    </location>
</feature>
<organism evidence="9 10">
    <name type="scientific">Cohnella phaseoli</name>
    <dbReference type="NCBI Taxonomy" id="456490"/>
    <lineage>
        <taxon>Bacteria</taxon>
        <taxon>Bacillati</taxon>
        <taxon>Bacillota</taxon>
        <taxon>Bacilli</taxon>
        <taxon>Bacillales</taxon>
        <taxon>Paenibacillaceae</taxon>
        <taxon>Cohnella</taxon>
    </lineage>
</organism>
<dbReference type="CDD" id="cd06261">
    <property type="entry name" value="TM_PBP2"/>
    <property type="match status" value="1"/>
</dbReference>
<evidence type="ECO:0000256" key="2">
    <source>
        <dbReference type="ARBA" id="ARBA00022448"/>
    </source>
</evidence>
<keyword evidence="6 7" id="KW-0472">Membrane</keyword>
<proteinExistence type="inferred from homology"/>
<dbReference type="RefSeq" id="WP_116062326.1">
    <property type="nucleotide sequence ID" value="NZ_QRDZ01000016.1"/>
</dbReference>
<evidence type="ECO:0000256" key="7">
    <source>
        <dbReference type="RuleBase" id="RU363032"/>
    </source>
</evidence>
<dbReference type="PANTHER" id="PTHR43744">
    <property type="entry name" value="ABC TRANSPORTER PERMEASE PROTEIN MG189-RELATED-RELATED"/>
    <property type="match status" value="1"/>
</dbReference>
<feature type="transmembrane region" description="Helical" evidence="7">
    <location>
        <begin position="182"/>
        <end position="207"/>
    </location>
</feature>
<dbReference type="InterPro" id="IPR035906">
    <property type="entry name" value="MetI-like_sf"/>
</dbReference>
<name>A0A3D9JML3_9BACL</name>
<evidence type="ECO:0000256" key="6">
    <source>
        <dbReference type="ARBA" id="ARBA00023136"/>
    </source>
</evidence>
<evidence type="ECO:0000256" key="4">
    <source>
        <dbReference type="ARBA" id="ARBA00022692"/>
    </source>
</evidence>
<dbReference type="InterPro" id="IPR000515">
    <property type="entry name" value="MetI-like"/>
</dbReference>
<evidence type="ECO:0000313" key="9">
    <source>
        <dbReference type="EMBL" id="RED75214.1"/>
    </source>
</evidence>
<feature type="transmembrane region" description="Helical" evidence="7">
    <location>
        <begin position="12"/>
        <end position="31"/>
    </location>
</feature>
<dbReference type="PANTHER" id="PTHR43744:SF9">
    <property type="entry name" value="POLYGALACTURONAN_RHAMNOGALACTURONAN TRANSPORT SYSTEM PERMEASE PROTEIN YTCP"/>
    <property type="match status" value="1"/>
</dbReference>
<gene>
    <name evidence="9" type="ORF">DFP98_11616</name>
</gene>
<reference evidence="9 10" key="1">
    <citation type="submission" date="2018-07" db="EMBL/GenBank/DDBJ databases">
        <title>Genomic Encyclopedia of Type Strains, Phase III (KMG-III): the genomes of soil and plant-associated and newly described type strains.</title>
        <authorList>
            <person name="Whitman W."/>
        </authorList>
    </citation>
    <scope>NUCLEOTIDE SEQUENCE [LARGE SCALE GENOMIC DNA]</scope>
    <source>
        <strain evidence="9 10">CECT 7287</strain>
    </source>
</reference>
<dbReference type="GO" id="GO:0005886">
    <property type="term" value="C:plasma membrane"/>
    <property type="evidence" value="ECO:0007669"/>
    <property type="project" value="UniProtKB-SubCell"/>
</dbReference>
<dbReference type="Proteomes" id="UP000256977">
    <property type="component" value="Unassembled WGS sequence"/>
</dbReference>